<evidence type="ECO:0000256" key="2">
    <source>
        <dbReference type="ARBA" id="ARBA00023125"/>
    </source>
</evidence>
<evidence type="ECO:0000256" key="4">
    <source>
        <dbReference type="PROSITE-ProRule" id="PRU00335"/>
    </source>
</evidence>
<dbReference type="PRINTS" id="PR00455">
    <property type="entry name" value="HTHTETR"/>
</dbReference>
<dbReference type="InterPro" id="IPR009057">
    <property type="entry name" value="Homeodomain-like_sf"/>
</dbReference>
<dbReference type="SUPFAM" id="SSF48498">
    <property type="entry name" value="Tetracyclin repressor-like, C-terminal domain"/>
    <property type="match status" value="1"/>
</dbReference>
<evidence type="ECO:0000256" key="3">
    <source>
        <dbReference type="ARBA" id="ARBA00023163"/>
    </source>
</evidence>
<dbReference type="RefSeq" id="WP_284399330.1">
    <property type="nucleotide sequence ID" value="NZ_BSNQ01000003.1"/>
</dbReference>
<dbReference type="EMBL" id="JADIKG010000009">
    <property type="protein sequence ID" value="MFK2872240.1"/>
    <property type="molecule type" value="Genomic_DNA"/>
</dbReference>
<dbReference type="InterPro" id="IPR036271">
    <property type="entry name" value="Tet_transcr_reg_TetR-rel_C_sf"/>
</dbReference>
<evidence type="ECO:0000313" key="6">
    <source>
        <dbReference type="EMBL" id="MFK2872240.1"/>
    </source>
</evidence>
<sequence length="196" mass="21168">MRYEKGHKEATRHRIVEAAGERFRKEGIANVGVASLMSEIGLTQGGFYNHFESKDDLAREALAVGLEGMRERLRKASTKTGDARLEDLVNGYLNARHRDNVGSGCMLATLAVEAGRSEGPVRAQLTDGIKEMVKLVGSILPESLKPKQREADAMAVASCLIGTLILARATDDPQMSDRFLDSGRRAALAVVEASAS</sequence>
<dbReference type="SUPFAM" id="SSF46689">
    <property type="entry name" value="Homeodomain-like"/>
    <property type="match status" value="1"/>
</dbReference>
<dbReference type="Gene3D" id="1.10.357.10">
    <property type="entry name" value="Tetracycline Repressor, domain 2"/>
    <property type="match status" value="1"/>
</dbReference>
<gene>
    <name evidence="6" type="ORF">ISP13_01755</name>
</gene>
<dbReference type="Gene3D" id="1.10.10.60">
    <property type="entry name" value="Homeodomain-like"/>
    <property type="match status" value="1"/>
</dbReference>
<keyword evidence="3" id="KW-0804">Transcription</keyword>
<evidence type="ECO:0000256" key="1">
    <source>
        <dbReference type="ARBA" id="ARBA00023015"/>
    </source>
</evidence>
<dbReference type="Pfam" id="PF00440">
    <property type="entry name" value="TetR_N"/>
    <property type="match status" value="1"/>
</dbReference>
<evidence type="ECO:0000313" key="7">
    <source>
        <dbReference type="Proteomes" id="UP001620405"/>
    </source>
</evidence>
<dbReference type="InterPro" id="IPR001647">
    <property type="entry name" value="HTH_TetR"/>
</dbReference>
<dbReference type="PANTHER" id="PTHR47506:SF7">
    <property type="entry name" value="TRANSCRIPTIONAL REGULATORY PROTEIN"/>
    <property type="match status" value="1"/>
</dbReference>
<reference evidence="6 7" key="1">
    <citation type="submission" date="2020-10" db="EMBL/GenBank/DDBJ databases">
        <title>Phylogeny of dyella-like bacteria.</title>
        <authorList>
            <person name="Fu J."/>
        </authorList>
    </citation>
    <scope>NUCLEOTIDE SEQUENCE [LARGE SCALE GENOMIC DNA]</scope>
    <source>
        <strain evidence="6 7">DHOB07</strain>
    </source>
</reference>
<keyword evidence="2 4" id="KW-0238">DNA-binding</keyword>
<dbReference type="Pfam" id="PF16925">
    <property type="entry name" value="TetR_C_13"/>
    <property type="match status" value="1"/>
</dbReference>
<organism evidence="6 7">
    <name type="scientific">Dyella lipolytica</name>
    <dbReference type="NCBI Taxonomy" id="1867835"/>
    <lineage>
        <taxon>Bacteria</taxon>
        <taxon>Pseudomonadati</taxon>
        <taxon>Pseudomonadota</taxon>
        <taxon>Gammaproteobacteria</taxon>
        <taxon>Lysobacterales</taxon>
        <taxon>Rhodanobacteraceae</taxon>
        <taxon>Dyella</taxon>
    </lineage>
</organism>
<keyword evidence="7" id="KW-1185">Reference proteome</keyword>
<name>A0ABW8ISA9_9GAMM</name>
<dbReference type="Proteomes" id="UP001620405">
    <property type="component" value="Unassembled WGS sequence"/>
</dbReference>
<evidence type="ECO:0000259" key="5">
    <source>
        <dbReference type="PROSITE" id="PS50977"/>
    </source>
</evidence>
<keyword evidence="1" id="KW-0805">Transcription regulation</keyword>
<accession>A0ABW8ISA9</accession>
<feature type="domain" description="HTH tetR-type" evidence="5">
    <location>
        <begin position="9"/>
        <end position="69"/>
    </location>
</feature>
<comment type="caution">
    <text evidence="6">The sequence shown here is derived from an EMBL/GenBank/DDBJ whole genome shotgun (WGS) entry which is preliminary data.</text>
</comment>
<feature type="DNA-binding region" description="H-T-H motif" evidence="4">
    <location>
        <begin position="32"/>
        <end position="51"/>
    </location>
</feature>
<protein>
    <submittedName>
        <fullName evidence="6">TetR/AcrR family transcriptional regulator</fullName>
    </submittedName>
</protein>
<dbReference type="PROSITE" id="PS50977">
    <property type="entry name" value="HTH_TETR_2"/>
    <property type="match status" value="1"/>
</dbReference>
<dbReference type="PANTHER" id="PTHR47506">
    <property type="entry name" value="TRANSCRIPTIONAL REGULATORY PROTEIN"/>
    <property type="match status" value="1"/>
</dbReference>
<proteinExistence type="predicted"/>
<dbReference type="InterPro" id="IPR011075">
    <property type="entry name" value="TetR_C"/>
</dbReference>